<reference evidence="2" key="1">
    <citation type="submission" date="2021-06" db="EMBL/GenBank/DDBJ databases">
        <authorList>
            <person name="Kallberg Y."/>
            <person name="Tangrot J."/>
            <person name="Rosling A."/>
        </authorList>
    </citation>
    <scope>NUCLEOTIDE SEQUENCE</scope>
    <source>
        <strain evidence="2">MA453B</strain>
    </source>
</reference>
<sequence length="133" mass="15466">MSTDEFFSKFDDVLFGSTRFFFEIVRLKERARHVLSGTVDTRTCILNQKTKPEILRPRKGPIFQPTLLSTKRLSPCRQLVLTLNDDQLDYLSDIKSKDIIEIYPPPPHLQKDSLQKDSQKHSYENSLLTKTLP</sequence>
<feature type="compositionally biased region" description="Polar residues" evidence="1">
    <location>
        <begin position="124"/>
        <end position="133"/>
    </location>
</feature>
<dbReference type="AlphaFoldDB" id="A0A9N9B1F8"/>
<feature type="region of interest" description="Disordered" evidence="1">
    <location>
        <begin position="104"/>
        <end position="133"/>
    </location>
</feature>
<evidence type="ECO:0000256" key="1">
    <source>
        <dbReference type="SAM" id="MobiDB-lite"/>
    </source>
</evidence>
<evidence type="ECO:0000313" key="2">
    <source>
        <dbReference type="EMBL" id="CAG8547810.1"/>
    </source>
</evidence>
<gene>
    <name evidence="2" type="ORF">DERYTH_LOCUS5118</name>
</gene>
<organism evidence="2 3">
    <name type="scientific">Dentiscutata erythropus</name>
    <dbReference type="NCBI Taxonomy" id="1348616"/>
    <lineage>
        <taxon>Eukaryota</taxon>
        <taxon>Fungi</taxon>
        <taxon>Fungi incertae sedis</taxon>
        <taxon>Mucoromycota</taxon>
        <taxon>Glomeromycotina</taxon>
        <taxon>Glomeromycetes</taxon>
        <taxon>Diversisporales</taxon>
        <taxon>Gigasporaceae</taxon>
        <taxon>Dentiscutata</taxon>
    </lineage>
</organism>
<keyword evidence="3" id="KW-1185">Reference proteome</keyword>
<name>A0A9N9B1F8_9GLOM</name>
<proteinExistence type="predicted"/>
<dbReference type="EMBL" id="CAJVPY010002080">
    <property type="protein sequence ID" value="CAG8547810.1"/>
    <property type="molecule type" value="Genomic_DNA"/>
</dbReference>
<accession>A0A9N9B1F8</accession>
<feature type="compositionally biased region" description="Basic and acidic residues" evidence="1">
    <location>
        <begin position="109"/>
        <end position="123"/>
    </location>
</feature>
<evidence type="ECO:0000313" key="3">
    <source>
        <dbReference type="Proteomes" id="UP000789405"/>
    </source>
</evidence>
<protein>
    <submittedName>
        <fullName evidence="2">17579_t:CDS:1</fullName>
    </submittedName>
</protein>
<dbReference type="Proteomes" id="UP000789405">
    <property type="component" value="Unassembled WGS sequence"/>
</dbReference>
<comment type="caution">
    <text evidence="2">The sequence shown here is derived from an EMBL/GenBank/DDBJ whole genome shotgun (WGS) entry which is preliminary data.</text>
</comment>